<keyword evidence="5" id="KW-0539">Nucleus</keyword>
<dbReference type="PANTHER" id="PTHR23183">
    <property type="entry name" value="NOP14"/>
    <property type="match status" value="1"/>
</dbReference>
<keyword evidence="4" id="KW-0698">rRNA processing</keyword>
<organism evidence="9 10">
    <name type="scientific">Patiria miniata</name>
    <name type="common">Bat star</name>
    <name type="synonym">Asterina miniata</name>
    <dbReference type="NCBI Taxonomy" id="46514"/>
    <lineage>
        <taxon>Eukaryota</taxon>
        <taxon>Metazoa</taxon>
        <taxon>Echinodermata</taxon>
        <taxon>Eleutherozoa</taxon>
        <taxon>Asterozoa</taxon>
        <taxon>Asteroidea</taxon>
        <taxon>Valvatacea</taxon>
        <taxon>Valvatida</taxon>
        <taxon>Asterinidae</taxon>
        <taxon>Patiria</taxon>
    </lineage>
</organism>
<comment type="subcellular location">
    <subcellularLocation>
        <location evidence="1">Nucleus</location>
        <location evidence="1">Nucleolus</location>
    </subcellularLocation>
</comment>
<dbReference type="AlphaFoldDB" id="A0A914AMV1"/>
<dbReference type="GeneID" id="119735200"/>
<dbReference type="RefSeq" id="XP_038064836.1">
    <property type="nucleotide sequence ID" value="XM_038208908.1"/>
</dbReference>
<protein>
    <recommendedName>
        <fullName evidence="11">Nucleolar protein 14</fullName>
    </recommendedName>
</protein>
<comment type="function">
    <text evidence="6">Involved in nucleolar processing of pre-18S ribosomal RNA. Has a role in the nuclear export of 40S pre-ribosomal subunit to the cytoplasm.</text>
</comment>
<feature type="compositionally biased region" description="Acidic residues" evidence="8">
    <location>
        <begin position="425"/>
        <end position="436"/>
    </location>
</feature>
<evidence type="ECO:0000256" key="4">
    <source>
        <dbReference type="ARBA" id="ARBA00022552"/>
    </source>
</evidence>
<dbReference type="OMA" id="KSCWPSL"/>
<feature type="coiled-coil region" evidence="7">
    <location>
        <begin position="819"/>
        <end position="880"/>
    </location>
</feature>
<dbReference type="OrthoDB" id="441771at2759"/>
<dbReference type="EnsemblMetazoa" id="XM_038208908.1">
    <property type="protein sequence ID" value="XP_038064836.1"/>
    <property type="gene ID" value="LOC119735200"/>
</dbReference>
<dbReference type="CTD" id="8602"/>
<evidence type="ECO:0000313" key="10">
    <source>
        <dbReference type="Proteomes" id="UP000887568"/>
    </source>
</evidence>
<dbReference type="GO" id="GO:0030692">
    <property type="term" value="C:Noc4p-Nop14p complex"/>
    <property type="evidence" value="ECO:0007669"/>
    <property type="project" value="TreeGrafter"/>
</dbReference>
<keyword evidence="7" id="KW-0175">Coiled coil</keyword>
<dbReference type="GO" id="GO:0030490">
    <property type="term" value="P:maturation of SSU-rRNA"/>
    <property type="evidence" value="ECO:0007669"/>
    <property type="project" value="TreeGrafter"/>
</dbReference>
<proteinExistence type="inferred from homology"/>
<evidence type="ECO:0008006" key="11">
    <source>
        <dbReference type="Google" id="ProtNLM"/>
    </source>
</evidence>
<dbReference type="GO" id="GO:0032040">
    <property type="term" value="C:small-subunit processome"/>
    <property type="evidence" value="ECO:0007669"/>
    <property type="project" value="InterPro"/>
</dbReference>
<feature type="compositionally biased region" description="Basic and acidic residues" evidence="8">
    <location>
        <begin position="279"/>
        <end position="306"/>
    </location>
</feature>
<sequence length="902" mass="104770">MQYKRVESCQYCSIHIMAKSKKNKRNLSDKIRRNRTTQEVKNNPFEIRINRQKQHILGKKISKHSKGLPGVSRSKAIKKRKDTLLKEYQQRHKSNKFIDKRFGENDPTLSVEEKMMQRFAFERQRGHSKEAIYQLNEEEELTHYGQSLADVEKFEDTQLASDDEDEDGNLGAKYVAEEHFGGFLTKKKAGDTKEEDTKPKSRQEILDEVIANSKKDKYDRQHQKEDLVNLTEKLDKDWSAVSGLIFCSKRDKSTPKDRPKADDYDIAVRELMFDVKAKATDRMKTPEEIARDEKERLDKLEQDRQRRMLGITEGEEQEARRRAGHQSADDLNDGYALDAISKTTLSYKDGKAINMDIFGARIKKRQSRRSENEDQDDDSIGDDEEDDGNEEDDSDGEGDNEEQEQDEDEDDDDDDEIEDNHSDLESENAESEDEEETSSRKPSISKEMMQAIQKSAKEELPYTFKAPENYEEFMDVVGGQSHINQLLIIERIRTCHHPSLAEGNKDKLDTLLAILFQYFGEVVNQDSVRMEFLDGLTKHIYELTQQSSLHAGKCMQTLIVDRHQRFTEETDRRGRGVFPSMDTLMYFRLVGVLFSTSDFRHSVVTPTMLFMGQILSQCPVRTCRDVASSLFLCNLFLKYVRLSKRYVPEVISYLRGLMFLAMDKELGHVYDVIPPFKPVGRHIDVLRLQSNSNTVTRNIKVKPQCILEVLSQAEARELETDEFRCWALSTTLSLLSEFAKLYQGLTCAKEIFAPIRGWLEAEGIPIKRYPDNIQGLHESLLKQVTSLSDQPKICLQREKKRPRPLQMFDPKIEEDYDPIRKKKKDVGSAKNEKQRLLHNYKREMKGAIREIRKDAQFLAREKLNEQIERDLERKEKVKRIHQLLAGQEGDYQATKRGRINLK</sequence>
<dbReference type="Pfam" id="PF04147">
    <property type="entry name" value="Nop14"/>
    <property type="match status" value="1"/>
</dbReference>
<dbReference type="Proteomes" id="UP000887568">
    <property type="component" value="Unplaced"/>
</dbReference>
<keyword evidence="10" id="KW-1185">Reference proteome</keyword>
<keyword evidence="3" id="KW-0690">Ribosome biogenesis</keyword>
<evidence type="ECO:0000256" key="2">
    <source>
        <dbReference type="ARBA" id="ARBA00007466"/>
    </source>
</evidence>
<evidence type="ECO:0000256" key="5">
    <source>
        <dbReference type="ARBA" id="ARBA00023242"/>
    </source>
</evidence>
<accession>A0A914AMV1</accession>
<reference evidence="9" key="1">
    <citation type="submission" date="2022-11" db="UniProtKB">
        <authorList>
            <consortium name="EnsemblMetazoa"/>
        </authorList>
    </citation>
    <scope>IDENTIFICATION</scope>
</reference>
<evidence type="ECO:0000256" key="1">
    <source>
        <dbReference type="ARBA" id="ARBA00004604"/>
    </source>
</evidence>
<comment type="similarity">
    <text evidence="2">Belongs to the NOP14 family.</text>
</comment>
<feature type="compositionally biased region" description="Acidic residues" evidence="8">
    <location>
        <begin position="373"/>
        <end position="418"/>
    </location>
</feature>
<dbReference type="PANTHER" id="PTHR23183:SF0">
    <property type="entry name" value="NUCLEOLAR PROTEIN 14"/>
    <property type="match status" value="1"/>
</dbReference>
<evidence type="ECO:0000313" key="9">
    <source>
        <dbReference type="EnsemblMetazoa" id="XP_038064836.1"/>
    </source>
</evidence>
<evidence type="ECO:0000256" key="3">
    <source>
        <dbReference type="ARBA" id="ARBA00022517"/>
    </source>
</evidence>
<name>A0A914AMV1_PATMI</name>
<feature type="region of interest" description="Disordered" evidence="8">
    <location>
        <begin position="363"/>
        <end position="449"/>
    </location>
</feature>
<dbReference type="InterPro" id="IPR007276">
    <property type="entry name" value="Nop14"/>
</dbReference>
<feature type="region of interest" description="Disordered" evidence="8">
    <location>
        <begin position="279"/>
        <end position="335"/>
    </location>
</feature>
<evidence type="ECO:0000256" key="8">
    <source>
        <dbReference type="SAM" id="MobiDB-lite"/>
    </source>
</evidence>
<evidence type="ECO:0000256" key="7">
    <source>
        <dbReference type="SAM" id="Coils"/>
    </source>
</evidence>
<evidence type="ECO:0000256" key="6">
    <source>
        <dbReference type="ARBA" id="ARBA00024695"/>
    </source>
</evidence>